<dbReference type="STRING" id="86166.TAGGR_11296"/>
<keyword evidence="5" id="KW-0411">Iron-sulfur</keyword>
<dbReference type="GO" id="GO:0046872">
    <property type="term" value="F:metal ion binding"/>
    <property type="evidence" value="ECO:0007669"/>
    <property type="project" value="UniProtKB-KW"/>
</dbReference>
<dbReference type="SFLD" id="SFLDS00029">
    <property type="entry name" value="Radical_SAM"/>
    <property type="match status" value="1"/>
</dbReference>
<evidence type="ECO:0000256" key="4">
    <source>
        <dbReference type="ARBA" id="ARBA00023004"/>
    </source>
</evidence>
<dbReference type="InterPro" id="IPR051198">
    <property type="entry name" value="BchE-like"/>
</dbReference>
<evidence type="ECO:0000256" key="6">
    <source>
        <dbReference type="SAM" id="Phobius"/>
    </source>
</evidence>
<gene>
    <name evidence="9" type="ORF">TAGGR_11296</name>
</gene>
<dbReference type="PROSITE" id="PS51918">
    <property type="entry name" value="RADICAL_SAM"/>
    <property type="match status" value="1"/>
</dbReference>
<evidence type="ECO:0000259" key="7">
    <source>
        <dbReference type="PROSITE" id="PS51332"/>
    </source>
</evidence>
<keyword evidence="6" id="KW-0472">Membrane</keyword>
<dbReference type="GO" id="GO:0051536">
    <property type="term" value="F:iron-sulfur cluster binding"/>
    <property type="evidence" value="ECO:0007669"/>
    <property type="project" value="UniProtKB-KW"/>
</dbReference>
<keyword evidence="3" id="KW-0479">Metal-binding</keyword>
<keyword evidence="10" id="KW-1185">Reference proteome</keyword>
<organism evidence="9 10">
    <name type="scientific">Thermodesulfovibrio aggregans</name>
    <dbReference type="NCBI Taxonomy" id="86166"/>
    <lineage>
        <taxon>Bacteria</taxon>
        <taxon>Pseudomonadati</taxon>
        <taxon>Nitrospirota</taxon>
        <taxon>Thermodesulfovibrionia</taxon>
        <taxon>Thermodesulfovibrionales</taxon>
        <taxon>Thermodesulfovibrionaceae</taxon>
        <taxon>Thermodesulfovibrio</taxon>
    </lineage>
</organism>
<dbReference type="Proteomes" id="UP000054976">
    <property type="component" value="Unassembled WGS sequence"/>
</dbReference>
<keyword evidence="2" id="KW-0949">S-adenosyl-L-methionine</keyword>
<dbReference type="SUPFAM" id="SSF102114">
    <property type="entry name" value="Radical SAM enzymes"/>
    <property type="match status" value="1"/>
</dbReference>
<dbReference type="Pfam" id="PF04055">
    <property type="entry name" value="Radical_SAM"/>
    <property type="match status" value="1"/>
</dbReference>
<dbReference type="PANTHER" id="PTHR43409">
    <property type="entry name" value="ANAEROBIC MAGNESIUM-PROTOPORPHYRIN IX MONOMETHYL ESTER CYCLASE-RELATED"/>
    <property type="match status" value="1"/>
</dbReference>
<protein>
    <submittedName>
        <fullName evidence="9">Radical SAM superfamily enzyme YgiQ, UPF0313 family</fullName>
    </submittedName>
</protein>
<dbReference type="Gene3D" id="3.80.30.20">
    <property type="entry name" value="tm_1862 like domain"/>
    <property type="match status" value="1"/>
</dbReference>
<dbReference type="InterPro" id="IPR007197">
    <property type="entry name" value="rSAM"/>
</dbReference>
<dbReference type="PANTHER" id="PTHR43409:SF15">
    <property type="entry name" value="PUTATIVE-RELATED"/>
    <property type="match status" value="1"/>
</dbReference>
<comment type="cofactor">
    <cofactor evidence="1">
        <name>[4Fe-4S] cluster</name>
        <dbReference type="ChEBI" id="CHEBI:49883"/>
    </cofactor>
</comment>
<evidence type="ECO:0000256" key="2">
    <source>
        <dbReference type="ARBA" id="ARBA00022691"/>
    </source>
</evidence>
<feature type="domain" description="Radical SAM core" evidence="8">
    <location>
        <begin position="189"/>
        <end position="411"/>
    </location>
</feature>
<sequence>MTVRCLLVNPWIYDFAAYNFWARPLGLLKIAEFLSQFNVELLFIDCCNSFKIKKYGTGKYKSEVIEKPEILKEIPKKYKRYGCSKEEFIEKLNIAGSVHIIFVTSIMAYWWYGVKEVIEILKEKFNHIPIILGGIYATLYKEHAQKNIEADFVYEGHVDKRLIEVVENFGLKLKKVNNKPKYWWQLNFYKEMPYAPILTSTGCPFRCPYCASSLLYNSFEQRQIDEIVYEIEELYRLGVRDFAFYDDALLYRADYHIKPLLKKIINKNLQLRFHTPNGLHARYVDSDLAYLMRQSGFKTIRLSLETVNIKRQIETGGKVTSEEVERAVFYLKEAGFSSQEIGVYIMYGLPGQSLDEVRAGVDFLKKLKVRIHLTEFSPIKGTYYWHELVKLGVISEDLDPILTNNSIFSEIYAGYSKDELRRLKLDVNNFNLIL</sequence>
<dbReference type="GO" id="GO:0031419">
    <property type="term" value="F:cobalamin binding"/>
    <property type="evidence" value="ECO:0007669"/>
    <property type="project" value="InterPro"/>
</dbReference>
<dbReference type="GO" id="GO:0003824">
    <property type="term" value="F:catalytic activity"/>
    <property type="evidence" value="ECO:0007669"/>
    <property type="project" value="InterPro"/>
</dbReference>
<evidence type="ECO:0000313" key="9">
    <source>
        <dbReference type="EMBL" id="GAQ95095.1"/>
    </source>
</evidence>
<feature type="domain" description="B12-binding" evidence="7">
    <location>
        <begin position="9"/>
        <end position="176"/>
    </location>
</feature>
<evidence type="ECO:0000313" key="10">
    <source>
        <dbReference type="Proteomes" id="UP000054976"/>
    </source>
</evidence>
<evidence type="ECO:0000259" key="8">
    <source>
        <dbReference type="PROSITE" id="PS51918"/>
    </source>
</evidence>
<keyword evidence="6" id="KW-0812">Transmembrane</keyword>
<dbReference type="SFLD" id="SFLDG01082">
    <property type="entry name" value="B12-binding_domain_containing"/>
    <property type="match status" value="1"/>
</dbReference>
<dbReference type="AlphaFoldDB" id="A0A0U9HPW1"/>
<dbReference type="OrthoDB" id="9804952at2"/>
<accession>A0A0U9HPW1</accession>
<dbReference type="CDD" id="cd01335">
    <property type="entry name" value="Radical_SAM"/>
    <property type="match status" value="1"/>
</dbReference>
<comment type="caution">
    <text evidence="9">The sequence shown here is derived from an EMBL/GenBank/DDBJ whole genome shotgun (WGS) entry which is preliminary data.</text>
</comment>
<keyword evidence="6" id="KW-1133">Transmembrane helix</keyword>
<dbReference type="SUPFAM" id="SSF52242">
    <property type="entry name" value="Cobalamin (vitamin B12)-binding domain"/>
    <property type="match status" value="1"/>
</dbReference>
<reference evidence="10" key="1">
    <citation type="submission" date="2016-01" db="EMBL/GenBank/DDBJ databases">
        <title>Draft genome sequence of Thermodesulfovibrio aggregans strain TGE-P1.</title>
        <authorList>
            <person name="Sekiguchi Y."/>
            <person name="Ohashi A."/>
            <person name="Matsuura N."/>
            <person name="Tourlousse M.D."/>
        </authorList>
    </citation>
    <scope>NUCLEOTIDE SEQUENCE [LARGE SCALE GENOMIC DNA]</scope>
    <source>
        <strain evidence="10">TGE-P1</strain>
    </source>
</reference>
<dbReference type="PROSITE" id="PS51332">
    <property type="entry name" value="B12_BINDING"/>
    <property type="match status" value="1"/>
</dbReference>
<evidence type="ECO:0000256" key="1">
    <source>
        <dbReference type="ARBA" id="ARBA00001966"/>
    </source>
</evidence>
<dbReference type="InterPro" id="IPR006638">
    <property type="entry name" value="Elp3/MiaA/NifB-like_rSAM"/>
</dbReference>
<dbReference type="GO" id="GO:0005829">
    <property type="term" value="C:cytosol"/>
    <property type="evidence" value="ECO:0007669"/>
    <property type="project" value="TreeGrafter"/>
</dbReference>
<dbReference type="RefSeq" id="WP_059176492.1">
    <property type="nucleotide sequence ID" value="NZ_BCNO01000001.1"/>
</dbReference>
<feature type="transmembrane region" description="Helical" evidence="6">
    <location>
        <begin position="92"/>
        <end position="112"/>
    </location>
</feature>
<dbReference type="Gene3D" id="3.40.50.280">
    <property type="entry name" value="Cobalamin-binding domain"/>
    <property type="match status" value="1"/>
</dbReference>
<evidence type="ECO:0000256" key="5">
    <source>
        <dbReference type="ARBA" id="ARBA00023014"/>
    </source>
</evidence>
<keyword evidence="4" id="KW-0408">Iron</keyword>
<dbReference type="InterPro" id="IPR023404">
    <property type="entry name" value="rSAM_horseshoe"/>
</dbReference>
<dbReference type="InterPro" id="IPR006158">
    <property type="entry name" value="Cobalamin-bd"/>
</dbReference>
<dbReference type="EMBL" id="BCNO01000001">
    <property type="protein sequence ID" value="GAQ95095.1"/>
    <property type="molecule type" value="Genomic_DNA"/>
</dbReference>
<proteinExistence type="predicted"/>
<dbReference type="InterPro" id="IPR058240">
    <property type="entry name" value="rSAM_sf"/>
</dbReference>
<evidence type="ECO:0000256" key="3">
    <source>
        <dbReference type="ARBA" id="ARBA00022723"/>
    </source>
</evidence>
<dbReference type="CDD" id="cd02065">
    <property type="entry name" value="B12-binding_like"/>
    <property type="match status" value="1"/>
</dbReference>
<dbReference type="InterPro" id="IPR036724">
    <property type="entry name" value="Cobalamin-bd_sf"/>
</dbReference>
<name>A0A0U9HPW1_9BACT</name>
<dbReference type="SMART" id="SM00729">
    <property type="entry name" value="Elp3"/>
    <property type="match status" value="1"/>
</dbReference>